<sequence length="142" mass="15931">GFVEKEALRVIKSNDFIAYENLNIQGMVKNSRLAKSINDVAWSTFRQWLEYFGFKYGKATVAVAPHNTSQNCSNCGQKVPKSLSTRTHICPDCGYVEDRDINAAINILKKGLSTVGHTETNTLGERFPLVWLDTSCQIKETQ</sequence>
<organism evidence="3 4">
    <name type="scientific">Microcystis aeruginosa Ma_OC_H_19870700_S124</name>
    <dbReference type="NCBI Taxonomy" id="2486262"/>
    <lineage>
        <taxon>Bacteria</taxon>
        <taxon>Bacillati</taxon>
        <taxon>Cyanobacteriota</taxon>
        <taxon>Cyanophyceae</taxon>
        <taxon>Oscillatoriophycideae</taxon>
        <taxon>Chroococcales</taxon>
        <taxon>Microcystaceae</taxon>
        <taxon>Microcystis</taxon>
    </lineage>
</organism>
<gene>
    <name evidence="3" type="ORF">EWV63_05410</name>
</gene>
<evidence type="ECO:0000259" key="2">
    <source>
        <dbReference type="Pfam" id="PF07282"/>
    </source>
</evidence>
<feature type="non-terminal residue" evidence="3">
    <location>
        <position position="1"/>
    </location>
</feature>
<dbReference type="AlphaFoldDB" id="A0A552AT37"/>
<dbReference type="Pfam" id="PF07282">
    <property type="entry name" value="Cas12f1-like_TNB"/>
    <property type="match status" value="1"/>
</dbReference>
<protein>
    <submittedName>
        <fullName evidence="3">Transposase</fullName>
    </submittedName>
</protein>
<dbReference type="InterPro" id="IPR010095">
    <property type="entry name" value="Cas12f1-like_TNB"/>
</dbReference>
<dbReference type="Proteomes" id="UP000316280">
    <property type="component" value="Unassembled WGS sequence"/>
</dbReference>
<proteinExistence type="predicted"/>
<accession>A0A552AT37</accession>
<dbReference type="NCBIfam" id="NF040570">
    <property type="entry name" value="guided_TnpB"/>
    <property type="match status" value="1"/>
</dbReference>
<dbReference type="EMBL" id="SFBR01000049">
    <property type="protein sequence ID" value="TRT88626.1"/>
    <property type="molecule type" value="Genomic_DNA"/>
</dbReference>
<feature type="domain" description="Cas12f1-like TNB" evidence="2">
    <location>
        <begin position="42"/>
        <end position="107"/>
    </location>
</feature>
<evidence type="ECO:0000313" key="4">
    <source>
        <dbReference type="Proteomes" id="UP000316280"/>
    </source>
</evidence>
<dbReference type="GO" id="GO:0003677">
    <property type="term" value="F:DNA binding"/>
    <property type="evidence" value="ECO:0007669"/>
    <property type="project" value="UniProtKB-KW"/>
</dbReference>
<evidence type="ECO:0000313" key="3">
    <source>
        <dbReference type="EMBL" id="TRT88626.1"/>
    </source>
</evidence>
<reference evidence="3 4" key="1">
    <citation type="submission" date="2019-01" db="EMBL/GenBank/DDBJ databases">
        <title>Coherence of Microcystis species and biogeography revealed through population genomics.</title>
        <authorList>
            <person name="Perez-Carrascal O.M."/>
            <person name="Terrat Y."/>
            <person name="Giani A."/>
            <person name="Fortin N."/>
            <person name="Tromas N."/>
            <person name="Shapiro B.J."/>
        </authorList>
    </citation>
    <scope>NUCLEOTIDE SEQUENCE [LARGE SCALE GENOMIC DNA]</scope>
    <source>
        <strain evidence="3">Ma_OC_H_19870700_S124</strain>
    </source>
</reference>
<comment type="caution">
    <text evidence="3">The sequence shown here is derived from an EMBL/GenBank/DDBJ whole genome shotgun (WGS) entry which is preliminary data.</text>
</comment>
<name>A0A552AT37_MICAE</name>
<evidence type="ECO:0000256" key="1">
    <source>
        <dbReference type="ARBA" id="ARBA00023125"/>
    </source>
</evidence>
<keyword evidence="1" id="KW-0238">DNA-binding</keyword>